<dbReference type="SMART" id="SM00363">
    <property type="entry name" value="S4"/>
    <property type="match status" value="1"/>
</dbReference>
<evidence type="ECO:0000313" key="9">
    <source>
        <dbReference type="EMBL" id="MSS58079.1"/>
    </source>
</evidence>
<dbReference type="Pfam" id="PF00849">
    <property type="entry name" value="PseudoU_synth_2"/>
    <property type="match status" value="1"/>
</dbReference>
<evidence type="ECO:0000259" key="8">
    <source>
        <dbReference type="SMART" id="SM00363"/>
    </source>
</evidence>
<dbReference type="GO" id="GO:0120159">
    <property type="term" value="F:rRNA pseudouridine synthase activity"/>
    <property type="evidence" value="ECO:0007669"/>
    <property type="project" value="UniProtKB-ARBA"/>
</dbReference>
<evidence type="ECO:0000256" key="4">
    <source>
        <dbReference type="ARBA" id="ARBA00023235"/>
    </source>
</evidence>
<dbReference type="Gene3D" id="3.30.2350.10">
    <property type="entry name" value="Pseudouridine synthase"/>
    <property type="match status" value="1"/>
</dbReference>
<evidence type="ECO:0000256" key="2">
    <source>
        <dbReference type="ARBA" id="ARBA00010876"/>
    </source>
</evidence>
<proteinExistence type="inferred from homology"/>
<dbReference type="SUPFAM" id="SSF55174">
    <property type="entry name" value="Alpha-L RNA-binding motif"/>
    <property type="match status" value="1"/>
</dbReference>
<comment type="catalytic activity">
    <reaction evidence="1 7">
        <text>a uridine in RNA = a pseudouridine in RNA</text>
        <dbReference type="Rhea" id="RHEA:48348"/>
        <dbReference type="Rhea" id="RHEA-COMP:12068"/>
        <dbReference type="Rhea" id="RHEA-COMP:12069"/>
        <dbReference type="ChEBI" id="CHEBI:65314"/>
        <dbReference type="ChEBI" id="CHEBI:65315"/>
    </reaction>
</comment>
<dbReference type="InterPro" id="IPR020103">
    <property type="entry name" value="PsdUridine_synth_cat_dom_sf"/>
</dbReference>
<reference evidence="9 10" key="1">
    <citation type="submission" date="2019-08" db="EMBL/GenBank/DDBJ databases">
        <title>In-depth cultivation of the pig gut microbiome towards novel bacterial diversity and tailored functional studies.</title>
        <authorList>
            <person name="Wylensek D."/>
            <person name="Hitch T.C.A."/>
            <person name="Clavel T."/>
        </authorList>
    </citation>
    <scope>NUCLEOTIDE SEQUENCE [LARGE SCALE GENOMIC DNA]</scope>
    <source>
        <strain evidence="9 10">Oil+RF-744-GAM-WT-6</strain>
    </source>
</reference>
<dbReference type="SUPFAM" id="SSF55120">
    <property type="entry name" value="Pseudouridine synthase"/>
    <property type="match status" value="1"/>
</dbReference>
<dbReference type="InterPro" id="IPR050188">
    <property type="entry name" value="RluA_PseudoU_synthase"/>
</dbReference>
<dbReference type="AlphaFoldDB" id="A0A7X2NR67"/>
<name>A0A7X2NR67_9FIRM</name>
<comment type="caution">
    <text evidence="9">The sequence shown here is derived from an EMBL/GenBank/DDBJ whole genome shotgun (WGS) entry which is preliminary data.</text>
</comment>
<accession>A0A7X2NR67</accession>
<dbReference type="GO" id="GO:0000455">
    <property type="term" value="P:enzyme-directed rRNA pseudouridine synthesis"/>
    <property type="evidence" value="ECO:0007669"/>
    <property type="project" value="TreeGrafter"/>
</dbReference>
<dbReference type="GO" id="GO:0003723">
    <property type="term" value="F:RNA binding"/>
    <property type="evidence" value="ECO:0007669"/>
    <property type="project" value="UniProtKB-KW"/>
</dbReference>
<dbReference type="PROSITE" id="PS50889">
    <property type="entry name" value="S4"/>
    <property type="match status" value="1"/>
</dbReference>
<keyword evidence="3 6" id="KW-0694">RNA-binding</keyword>
<dbReference type="Proteomes" id="UP000461880">
    <property type="component" value="Unassembled WGS sequence"/>
</dbReference>
<dbReference type="NCBIfam" id="TIGR00005">
    <property type="entry name" value="rluA_subfam"/>
    <property type="match status" value="1"/>
</dbReference>
<dbReference type="EMBL" id="VUMN01000006">
    <property type="protein sequence ID" value="MSS58079.1"/>
    <property type="molecule type" value="Genomic_DNA"/>
</dbReference>
<feature type="domain" description="RNA-binding S4" evidence="8">
    <location>
        <begin position="13"/>
        <end position="76"/>
    </location>
</feature>
<feature type="active site" evidence="5">
    <location>
        <position position="135"/>
    </location>
</feature>
<dbReference type="PANTHER" id="PTHR21600:SF44">
    <property type="entry name" value="RIBOSOMAL LARGE SUBUNIT PSEUDOURIDINE SYNTHASE D"/>
    <property type="match status" value="1"/>
</dbReference>
<dbReference type="PANTHER" id="PTHR21600">
    <property type="entry name" value="MITOCHONDRIAL RNA PSEUDOURIDINE SYNTHASE"/>
    <property type="match status" value="1"/>
</dbReference>
<dbReference type="InterPro" id="IPR006225">
    <property type="entry name" value="PsdUridine_synth_RluC/D"/>
</dbReference>
<dbReference type="InterPro" id="IPR006145">
    <property type="entry name" value="PsdUridine_synth_RsuA/RluA"/>
</dbReference>
<sequence>MKTVNLTAETGGIRIDRLLSEQTEVSRTRAQKLCDEGLVLVNGKPVKSSYKPEPGEEISATIPDDEPLAAEAENISLDILYEDADIIVINKPKGMVVHPAPGAEHGTLVNALLYHCKDLSGINGVLRPGIVHRIDKDTTGCLVACKNDFAHEAIAKQLETKTCHREYRAIVTGVLDHDEGMIDAPIGRDPKDRQKMTVTEHHSRPAITHFHVLERFKDTTYLECALETGRTHQIRVHMRYIGHPVLGDTKYGTPCRYMDTQGQVLHAYRLTLIHPRTGKEMVFEAPLPEYFQTLLDMLRRESMQ</sequence>
<dbReference type="FunFam" id="3.30.2350.10:FF:000006">
    <property type="entry name" value="Pseudouridine synthase"/>
    <property type="match status" value="1"/>
</dbReference>
<protein>
    <recommendedName>
        <fullName evidence="7">Pseudouridine synthase</fullName>
        <ecNumber evidence="7">5.4.99.-</ecNumber>
    </recommendedName>
</protein>
<evidence type="ECO:0000256" key="5">
    <source>
        <dbReference type="PIRSR" id="PIRSR606225-1"/>
    </source>
</evidence>
<evidence type="ECO:0000313" key="10">
    <source>
        <dbReference type="Proteomes" id="UP000461880"/>
    </source>
</evidence>
<evidence type="ECO:0000256" key="6">
    <source>
        <dbReference type="PROSITE-ProRule" id="PRU00182"/>
    </source>
</evidence>
<evidence type="ECO:0000256" key="1">
    <source>
        <dbReference type="ARBA" id="ARBA00000073"/>
    </source>
</evidence>
<dbReference type="PROSITE" id="PS01129">
    <property type="entry name" value="PSI_RLU"/>
    <property type="match status" value="1"/>
</dbReference>
<dbReference type="RefSeq" id="WP_154503544.1">
    <property type="nucleotide sequence ID" value="NZ_JAQXPC010000088.1"/>
</dbReference>
<dbReference type="Gene3D" id="3.10.290.10">
    <property type="entry name" value="RNA-binding S4 domain"/>
    <property type="match status" value="1"/>
</dbReference>
<gene>
    <name evidence="9" type="ORF">FYJ51_04085</name>
</gene>
<dbReference type="CDD" id="cd02869">
    <property type="entry name" value="PseudoU_synth_RluA_like"/>
    <property type="match status" value="1"/>
</dbReference>
<comment type="similarity">
    <text evidence="2 7">Belongs to the pseudouridine synthase RluA family.</text>
</comment>
<organism evidence="9 10">
    <name type="scientific">Stecheria intestinalis</name>
    <dbReference type="NCBI Taxonomy" id="2606630"/>
    <lineage>
        <taxon>Bacteria</taxon>
        <taxon>Bacillati</taxon>
        <taxon>Bacillota</taxon>
        <taxon>Erysipelotrichia</taxon>
        <taxon>Erysipelotrichales</taxon>
        <taxon>Erysipelotrichaceae</taxon>
        <taxon>Stecheria</taxon>
    </lineage>
</organism>
<keyword evidence="10" id="KW-1185">Reference proteome</keyword>
<evidence type="ECO:0000256" key="3">
    <source>
        <dbReference type="ARBA" id="ARBA00022884"/>
    </source>
</evidence>
<dbReference type="CDD" id="cd00165">
    <property type="entry name" value="S4"/>
    <property type="match status" value="1"/>
</dbReference>
<comment type="function">
    <text evidence="7">Responsible for synthesis of pseudouridine from uracil.</text>
</comment>
<dbReference type="Pfam" id="PF01479">
    <property type="entry name" value="S4"/>
    <property type="match status" value="1"/>
</dbReference>
<dbReference type="InterPro" id="IPR006224">
    <property type="entry name" value="PsdUridine_synth_RluA-like_CS"/>
</dbReference>
<dbReference type="EC" id="5.4.99.-" evidence="7"/>
<dbReference type="InterPro" id="IPR002942">
    <property type="entry name" value="S4_RNA-bd"/>
</dbReference>
<evidence type="ECO:0000256" key="7">
    <source>
        <dbReference type="RuleBase" id="RU362028"/>
    </source>
</evidence>
<dbReference type="InterPro" id="IPR036986">
    <property type="entry name" value="S4_RNA-bd_sf"/>
</dbReference>
<keyword evidence="4 7" id="KW-0413">Isomerase</keyword>